<protein>
    <submittedName>
        <fullName evidence="8">Uncharacterized protein</fullName>
    </submittedName>
</protein>
<evidence type="ECO:0000313" key="9">
    <source>
        <dbReference type="Proteomes" id="UP001218188"/>
    </source>
</evidence>
<keyword evidence="5 7" id="KW-0472">Membrane</keyword>
<name>A0AAD6X4Y8_9AGAR</name>
<feature type="region of interest" description="Disordered" evidence="6">
    <location>
        <begin position="1"/>
        <end position="30"/>
    </location>
</feature>
<dbReference type="Gene3D" id="6.10.110.10">
    <property type="match status" value="1"/>
</dbReference>
<dbReference type="InterPro" id="IPR009311">
    <property type="entry name" value="IFI6/IFI27-like"/>
</dbReference>
<comment type="subcellular location">
    <subcellularLocation>
        <location evidence="1">Membrane</location>
        <topology evidence="1">Multi-pass membrane protein</topology>
    </subcellularLocation>
</comment>
<dbReference type="Pfam" id="PF06140">
    <property type="entry name" value="Ifi-6-16"/>
    <property type="match status" value="1"/>
</dbReference>
<dbReference type="EMBL" id="JARJCM010000074">
    <property type="protein sequence ID" value="KAJ7032319.1"/>
    <property type="molecule type" value="Genomic_DNA"/>
</dbReference>
<gene>
    <name evidence="8" type="ORF">C8F04DRAFT_1235467</name>
</gene>
<proteinExistence type="inferred from homology"/>
<feature type="transmembrane region" description="Helical" evidence="7">
    <location>
        <begin position="42"/>
        <end position="67"/>
    </location>
</feature>
<evidence type="ECO:0000256" key="6">
    <source>
        <dbReference type="SAM" id="MobiDB-lite"/>
    </source>
</evidence>
<accession>A0AAD6X4Y8</accession>
<dbReference type="InterPro" id="IPR038213">
    <property type="entry name" value="IFI6/IFI27-like_sf"/>
</dbReference>
<organism evidence="8 9">
    <name type="scientific">Mycena alexandri</name>
    <dbReference type="NCBI Taxonomy" id="1745969"/>
    <lineage>
        <taxon>Eukaryota</taxon>
        <taxon>Fungi</taxon>
        <taxon>Dikarya</taxon>
        <taxon>Basidiomycota</taxon>
        <taxon>Agaricomycotina</taxon>
        <taxon>Agaricomycetes</taxon>
        <taxon>Agaricomycetidae</taxon>
        <taxon>Agaricales</taxon>
        <taxon>Marasmiineae</taxon>
        <taxon>Mycenaceae</taxon>
        <taxon>Mycena</taxon>
    </lineage>
</organism>
<evidence type="ECO:0000256" key="7">
    <source>
        <dbReference type="SAM" id="Phobius"/>
    </source>
</evidence>
<evidence type="ECO:0000256" key="2">
    <source>
        <dbReference type="ARBA" id="ARBA00007262"/>
    </source>
</evidence>
<reference evidence="8" key="1">
    <citation type="submission" date="2023-03" db="EMBL/GenBank/DDBJ databases">
        <title>Massive genome expansion in bonnet fungi (Mycena s.s.) driven by repeated elements and novel gene families across ecological guilds.</title>
        <authorList>
            <consortium name="Lawrence Berkeley National Laboratory"/>
            <person name="Harder C.B."/>
            <person name="Miyauchi S."/>
            <person name="Viragh M."/>
            <person name="Kuo A."/>
            <person name="Thoen E."/>
            <person name="Andreopoulos B."/>
            <person name="Lu D."/>
            <person name="Skrede I."/>
            <person name="Drula E."/>
            <person name="Henrissat B."/>
            <person name="Morin E."/>
            <person name="Kohler A."/>
            <person name="Barry K."/>
            <person name="LaButti K."/>
            <person name="Morin E."/>
            <person name="Salamov A."/>
            <person name="Lipzen A."/>
            <person name="Mereny Z."/>
            <person name="Hegedus B."/>
            <person name="Baldrian P."/>
            <person name="Stursova M."/>
            <person name="Weitz H."/>
            <person name="Taylor A."/>
            <person name="Grigoriev I.V."/>
            <person name="Nagy L.G."/>
            <person name="Martin F."/>
            <person name="Kauserud H."/>
        </authorList>
    </citation>
    <scope>NUCLEOTIDE SEQUENCE</scope>
    <source>
        <strain evidence="8">CBHHK200</strain>
    </source>
</reference>
<comment type="similarity">
    <text evidence="2">Belongs to the IFI6/IFI27 family.</text>
</comment>
<feature type="compositionally biased region" description="Basic residues" evidence="6">
    <location>
        <begin position="1"/>
        <end position="11"/>
    </location>
</feature>
<dbReference type="GO" id="GO:0016020">
    <property type="term" value="C:membrane"/>
    <property type="evidence" value="ECO:0007669"/>
    <property type="project" value="UniProtKB-SubCell"/>
</dbReference>
<sequence>MPGALAHRRFPIRRDVREPEPGSASLTSCPRRQRQTCSFTDVVLVGTLNAVGFGAGGVVAGSIAAGIQSAFYGGAVASGSLFAIAQSIGAGGAALATVGGASLLSDSSR</sequence>
<evidence type="ECO:0000313" key="8">
    <source>
        <dbReference type="EMBL" id="KAJ7032319.1"/>
    </source>
</evidence>
<keyword evidence="3 7" id="KW-0812">Transmembrane</keyword>
<evidence type="ECO:0000256" key="5">
    <source>
        <dbReference type="ARBA" id="ARBA00023136"/>
    </source>
</evidence>
<feature type="transmembrane region" description="Helical" evidence="7">
    <location>
        <begin position="79"/>
        <end position="104"/>
    </location>
</feature>
<keyword evidence="9" id="KW-1185">Reference proteome</keyword>
<evidence type="ECO:0000256" key="3">
    <source>
        <dbReference type="ARBA" id="ARBA00022692"/>
    </source>
</evidence>
<dbReference type="AlphaFoldDB" id="A0AAD6X4Y8"/>
<comment type="caution">
    <text evidence="8">The sequence shown here is derived from an EMBL/GenBank/DDBJ whole genome shotgun (WGS) entry which is preliminary data.</text>
</comment>
<evidence type="ECO:0000256" key="4">
    <source>
        <dbReference type="ARBA" id="ARBA00022989"/>
    </source>
</evidence>
<keyword evidence="4 7" id="KW-1133">Transmembrane helix</keyword>
<evidence type="ECO:0000256" key="1">
    <source>
        <dbReference type="ARBA" id="ARBA00004141"/>
    </source>
</evidence>
<dbReference type="Proteomes" id="UP001218188">
    <property type="component" value="Unassembled WGS sequence"/>
</dbReference>